<dbReference type="OrthoDB" id="10063692at2759"/>
<name>A0A0L0DTW2_THETB</name>
<evidence type="ECO:0000313" key="14">
    <source>
        <dbReference type="EMBL" id="KNC55486.1"/>
    </source>
</evidence>
<dbReference type="Gene3D" id="3.90.70.40">
    <property type="match status" value="1"/>
</dbReference>
<dbReference type="EMBL" id="GL349439">
    <property type="protein sequence ID" value="KNC55486.1"/>
    <property type="molecule type" value="Genomic_DNA"/>
</dbReference>
<dbReference type="SMART" id="SM01246">
    <property type="entry name" value="Josephin"/>
    <property type="match status" value="1"/>
</dbReference>
<proteinExistence type="predicted"/>
<reference evidence="14 15" key="1">
    <citation type="submission" date="2010-05" db="EMBL/GenBank/DDBJ databases">
        <title>The Genome Sequence of Thecamonas trahens ATCC 50062.</title>
        <authorList>
            <consortium name="The Broad Institute Genome Sequencing Platform"/>
            <person name="Russ C."/>
            <person name="Cuomo C."/>
            <person name="Shea T."/>
            <person name="Young S.K."/>
            <person name="Zeng Q."/>
            <person name="Koehrsen M."/>
            <person name="Haas B."/>
            <person name="Borodovsky M."/>
            <person name="Guigo R."/>
            <person name="Alvarado L."/>
            <person name="Berlin A."/>
            <person name="Bochicchio J."/>
            <person name="Borenstein D."/>
            <person name="Chapman S."/>
            <person name="Chen Z."/>
            <person name="Freedman E."/>
            <person name="Gellesch M."/>
            <person name="Goldberg J."/>
            <person name="Griggs A."/>
            <person name="Gujja S."/>
            <person name="Heilman E."/>
            <person name="Heiman D."/>
            <person name="Hepburn T."/>
            <person name="Howarth C."/>
            <person name="Jen D."/>
            <person name="Larson L."/>
            <person name="Mehta T."/>
            <person name="Park D."/>
            <person name="Pearson M."/>
            <person name="Roberts A."/>
            <person name="Saif S."/>
            <person name="Shenoy N."/>
            <person name="Sisk P."/>
            <person name="Stolte C."/>
            <person name="Sykes S."/>
            <person name="Thomson T."/>
            <person name="Walk T."/>
            <person name="White J."/>
            <person name="Yandava C."/>
            <person name="Burger G."/>
            <person name="Gray M.W."/>
            <person name="Holland P.W.H."/>
            <person name="King N."/>
            <person name="Lang F.B.F."/>
            <person name="Roger A.J."/>
            <person name="Ruiz-Trillo I."/>
            <person name="Lander E."/>
            <person name="Nusbaum C."/>
        </authorList>
    </citation>
    <scope>NUCLEOTIDE SEQUENCE [LARGE SCALE GENOMIC DNA]</scope>
    <source>
        <strain evidence="14 15">ATCC 50062</strain>
    </source>
</reference>
<dbReference type="PRINTS" id="PR01233">
    <property type="entry name" value="JOSEPHIN"/>
</dbReference>
<dbReference type="EC" id="3.4.19.12" evidence="3"/>
<dbReference type="Proteomes" id="UP000054408">
    <property type="component" value="Unassembled WGS sequence"/>
</dbReference>
<organism evidence="14 15">
    <name type="scientific">Thecamonas trahens ATCC 50062</name>
    <dbReference type="NCBI Taxonomy" id="461836"/>
    <lineage>
        <taxon>Eukaryota</taxon>
        <taxon>Apusozoa</taxon>
        <taxon>Apusomonadida</taxon>
        <taxon>Apusomonadidae</taxon>
        <taxon>Thecamonas</taxon>
    </lineage>
</organism>
<dbReference type="Gene3D" id="1.10.287.10">
    <property type="entry name" value="S15/NS1, RNA-binding"/>
    <property type="match status" value="1"/>
</dbReference>
<keyword evidence="7" id="KW-0788">Thiol protease</keyword>
<keyword evidence="9" id="KW-0804">Transcription</keyword>
<comment type="catalytic activity">
    <reaction evidence="1">
        <text>Thiol-dependent hydrolysis of ester, thioester, amide, peptide and isopeptide bonds formed by the C-terminal Gly of ubiquitin (a 76-residue protein attached to proteins as an intracellular targeting signal).</text>
        <dbReference type="EC" id="3.4.19.12"/>
    </reaction>
</comment>
<dbReference type="GO" id="GO:0005634">
    <property type="term" value="C:nucleus"/>
    <property type="evidence" value="ECO:0007669"/>
    <property type="project" value="UniProtKB-SubCell"/>
</dbReference>
<feature type="active site" evidence="11">
    <location>
        <position position="125"/>
    </location>
</feature>
<dbReference type="Pfam" id="PF02099">
    <property type="entry name" value="Josephin"/>
    <property type="match status" value="1"/>
</dbReference>
<dbReference type="GO" id="GO:0006508">
    <property type="term" value="P:proteolysis"/>
    <property type="evidence" value="ECO:0007669"/>
    <property type="project" value="UniProtKB-KW"/>
</dbReference>
<evidence type="ECO:0000256" key="2">
    <source>
        <dbReference type="ARBA" id="ARBA00004123"/>
    </source>
</evidence>
<keyword evidence="15" id="KW-1185">Reference proteome</keyword>
<evidence type="ECO:0000256" key="4">
    <source>
        <dbReference type="ARBA" id="ARBA00022670"/>
    </source>
</evidence>
<sequence>MTDNRPLLYHETQSEALCAVHCLNAVVQAPMFTEVDLANAAQALEAQERELRAAAGLDSKEFLEYVASGESAYVADDGNFSIVVMNRALEAVGLEAVAVEHPSMVASVAADPSAFDAYILNSGAHWIALRKLYGTWYNLDSLEDLPTVVTDFYLAAFLSSMRGAGYTAFVVQGTFMTPRQFQPDFDLEGADASPHYKFPRAAGRPPRRRTGRRGDGGGGDGGGGDDEESYQLALALAMSMQAASDAVQGAGGAGTG</sequence>
<evidence type="ECO:0000313" key="15">
    <source>
        <dbReference type="Proteomes" id="UP000054408"/>
    </source>
</evidence>
<dbReference type="PANTHER" id="PTHR14159">
    <property type="entry name" value="ATAXIN-3-RELATED"/>
    <property type="match status" value="1"/>
</dbReference>
<dbReference type="STRING" id="461836.A0A0L0DTW2"/>
<dbReference type="OMA" id="PWRWYNL"/>
<dbReference type="InterPro" id="IPR006155">
    <property type="entry name" value="Josephin"/>
</dbReference>
<comment type="subcellular location">
    <subcellularLocation>
        <location evidence="2">Nucleus</location>
    </subcellularLocation>
</comment>
<dbReference type="PROSITE" id="PS50957">
    <property type="entry name" value="JOSEPHIN"/>
    <property type="match status" value="1"/>
</dbReference>
<protein>
    <recommendedName>
        <fullName evidence="3">ubiquitinyl hydrolase 1</fullName>
        <ecNumber evidence="3">3.4.19.12</ecNumber>
    </recommendedName>
</protein>
<evidence type="ECO:0000259" key="13">
    <source>
        <dbReference type="PROSITE" id="PS50957"/>
    </source>
</evidence>
<keyword evidence="6 11" id="KW-0378">Hydrolase</keyword>
<keyword evidence="10" id="KW-0539">Nucleus</keyword>
<feature type="domain" description="Josephin" evidence="13">
    <location>
        <begin position="5"/>
        <end position="186"/>
    </location>
</feature>
<accession>A0A0L0DTW2</accession>
<evidence type="ECO:0000256" key="6">
    <source>
        <dbReference type="ARBA" id="ARBA00022801"/>
    </source>
</evidence>
<evidence type="ECO:0000256" key="5">
    <source>
        <dbReference type="ARBA" id="ARBA00022786"/>
    </source>
</evidence>
<keyword evidence="8" id="KW-0805">Transcription regulation</keyword>
<evidence type="ECO:0000256" key="3">
    <source>
        <dbReference type="ARBA" id="ARBA00012759"/>
    </source>
</evidence>
<feature type="active site" evidence="11">
    <location>
        <position position="140"/>
    </location>
</feature>
<dbReference type="eggNOG" id="KOG2935">
    <property type="taxonomic scope" value="Eukaryota"/>
</dbReference>
<dbReference type="RefSeq" id="XP_013761266.1">
    <property type="nucleotide sequence ID" value="XM_013905812.1"/>
</dbReference>
<evidence type="ECO:0000256" key="1">
    <source>
        <dbReference type="ARBA" id="ARBA00000707"/>
    </source>
</evidence>
<evidence type="ECO:0000256" key="7">
    <source>
        <dbReference type="ARBA" id="ARBA00022807"/>
    </source>
</evidence>
<dbReference type="GeneID" id="25561484"/>
<keyword evidence="4" id="KW-0645">Protease</keyword>
<dbReference type="InterPro" id="IPR033865">
    <property type="entry name" value="Ataxin-3"/>
</dbReference>
<evidence type="ECO:0000256" key="12">
    <source>
        <dbReference type="SAM" id="MobiDB-lite"/>
    </source>
</evidence>
<dbReference type="PANTHER" id="PTHR14159:SF0">
    <property type="entry name" value="ATAXIN-3-RELATED"/>
    <property type="match status" value="1"/>
</dbReference>
<gene>
    <name evidence="14" type="ORF">AMSG_01750</name>
</gene>
<dbReference type="AlphaFoldDB" id="A0A0L0DTW2"/>
<feature type="region of interest" description="Disordered" evidence="12">
    <location>
        <begin position="190"/>
        <end position="227"/>
    </location>
</feature>
<evidence type="ECO:0000256" key="8">
    <source>
        <dbReference type="ARBA" id="ARBA00023015"/>
    </source>
</evidence>
<evidence type="ECO:0000256" key="9">
    <source>
        <dbReference type="ARBA" id="ARBA00023163"/>
    </source>
</evidence>
<feature type="active site" evidence="11">
    <location>
        <position position="18"/>
    </location>
</feature>
<evidence type="ECO:0000256" key="10">
    <source>
        <dbReference type="ARBA" id="ARBA00023242"/>
    </source>
</evidence>
<keyword evidence="5" id="KW-0833">Ubl conjugation pathway</keyword>
<dbReference type="GO" id="GO:0016579">
    <property type="term" value="P:protein deubiquitination"/>
    <property type="evidence" value="ECO:0007669"/>
    <property type="project" value="InterPro"/>
</dbReference>
<dbReference type="GO" id="GO:0004843">
    <property type="term" value="F:cysteine-type deubiquitinase activity"/>
    <property type="evidence" value="ECO:0007669"/>
    <property type="project" value="UniProtKB-EC"/>
</dbReference>
<evidence type="ECO:0000256" key="11">
    <source>
        <dbReference type="PROSITE-ProRule" id="PRU00331"/>
    </source>
</evidence>